<dbReference type="InterPro" id="IPR036388">
    <property type="entry name" value="WH-like_DNA-bd_sf"/>
</dbReference>
<dbReference type="PROSITE" id="PS50949">
    <property type="entry name" value="HTH_GNTR"/>
    <property type="match status" value="1"/>
</dbReference>
<dbReference type="EMBL" id="JBHRYD010000001">
    <property type="protein sequence ID" value="MFC3703722.1"/>
    <property type="molecule type" value="Genomic_DNA"/>
</dbReference>
<dbReference type="Gene3D" id="1.20.120.530">
    <property type="entry name" value="GntR ligand-binding domain-like"/>
    <property type="match status" value="1"/>
</dbReference>
<dbReference type="InterPro" id="IPR036390">
    <property type="entry name" value="WH_DNA-bd_sf"/>
</dbReference>
<reference evidence="6" key="1">
    <citation type="journal article" date="2019" name="Int. J. Syst. Evol. Microbiol.">
        <title>The Global Catalogue of Microorganisms (GCM) 10K type strain sequencing project: providing services to taxonomists for standard genome sequencing and annotation.</title>
        <authorList>
            <consortium name="The Broad Institute Genomics Platform"/>
            <consortium name="The Broad Institute Genome Sequencing Center for Infectious Disease"/>
            <person name="Wu L."/>
            <person name="Ma J."/>
        </authorList>
    </citation>
    <scope>NUCLEOTIDE SEQUENCE [LARGE SCALE GENOMIC DNA]</scope>
    <source>
        <strain evidence="6">KCTC 42281</strain>
    </source>
</reference>
<feature type="domain" description="HTH gntR-type" evidence="4">
    <location>
        <begin position="13"/>
        <end position="81"/>
    </location>
</feature>
<dbReference type="SUPFAM" id="SSF46785">
    <property type="entry name" value="Winged helix' DNA-binding domain"/>
    <property type="match status" value="1"/>
</dbReference>
<organism evidence="5 6">
    <name type="scientific">Devosia honganensis</name>
    <dbReference type="NCBI Taxonomy" id="1610527"/>
    <lineage>
        <taxon>Bacteria</taxon>
        <taxon>Pseudomonadati</taxon>
        <taxon>Pseudomonadota</taxon>
        <taxon>Alphaproteobacteria</taxon>
        <taxon>Hyphomicrobiales</taxon>
        <taxon>Devosiaceae</taxon>
        <taxon>Devosia</taxon>
    </lineage>
</organism>
<keyword evidence="6" id="KW-1185">Reference proteome</keyword>
<dbReference type="SMART" id="SM00895">
    <property type="entry name" value="FCD"/>
    <property type="match status" value="1"/>
</dbReference>
<dbReference type="SUPFAM" id="SSF48008">
    <property type="entry name" value="GntR ligand-binding domain-like"/>
    <property type="match status" value="1"/>
</dbReference>
<gene>
    <name evidence="5" type="ORF">ACFOOL_02990</name>
</gene>
<evidence type="ECO:0000259" key="4">
    <source>
        <dbReference type="PROSITE" id="PS50949"/>
    </source>
</evidence>
<dbReference type="SMART" id="SM00345">
    <property type="entry name" value="HTH_GNTR"/>
    <property type="match status" value="1"/>
</dbReference>
<dbReference type="Pfam" id="PF00392">
    <property type="entry name" value="GntR"/>
    <property type="match status" value="1"/>
</dbReference>
<dbReference type="Gene3D" id="1.10.10.10">
    <property type="entry name" value="Winged helix-like DNA-binding domain superfamily/Winged helix DNA-binding domain"/>
    <property type="match status" value="1"/>
</dbReference>
<keyword evidence="1" id="KW-0805">Transcription regulation</keyword>
<dbReference type="PANTHER" id="PTHR43537">
    <property type="entry name" value="TRANSCRIPTIONAL REGULATOR, GNTR FAMILY"/>
    <property type="match status" value="1"/>
</dbReference>
<name>A0ABV7WWW1_9HYPH</name>
<protein>
    <submittedName>
        <fullName evidence="5">FadR/GntR family transcriptional regulator</fullName>
    </submittedName>
</protein>
<dbReference type="Pfam" id="PF07729">
    <property type="entry name" value="FCD"/>
    <property type="match status" value="1"/>
</dbReference>
<dbReference type="RefSeq" id="WP_380094729.1">
    <property type="nucleotide sequence ID" value="NZ_JBHRYD010000001.1"/>
</dbReference>
<dbReference type="Proteomes" id="UP001595613">
    <property type="component" value="Unassembled WGS sequence"/>
</dbReference>
<sequence>MTLAERTKPLLKPRVHRHVVRTLAQRILGGEYAPGAALPPEPELCESFKVSRSAVREAVKVLDSKGMVTTRPRTGTLVRAREEWNLLDPDILAWSMELHPSAELVLSLIEARQVIEPAAARLAALRATARDIAPLEEAFARMGRYKAAQDFEAFNQADIAFHTALLRASGNIVFQQLSNTIGAALAYSFRLTISRAREPGASLPNHGEVIERIRLRDSEGAHASMARLLNIAIVDLGIGRAVP</sequence>
<dbReference type="PANTHER" id="PTHR43537:SF44">
    <property type="entry name" value="GNTR FAMILY REGULATORY PROTEIN"/>
    <property type="match status" value="1"/>
</dbReference>
<dbReference type="InterPro" id="IPR008920">
    <property type="entry name" value="TF_FadR/GntR_C"/>
</dbReference>
<keyword evidence="3" id="KW-0804">Transcription</keyword>
<evidence type="ECO:0000313" key="6">
    <source>
        <dbReference type="Proteomes" id="UP001595613"/>
    </source>
</evidence>
<evidence type="ECO:0000256" key="3">
    <source>
        <dbReference type="ARBA" id="ARBA00023163"/>
    </source>
</evidence>
<dbReference type="CDD" id="cd07377">
    <property type="entry name" value="WHTH_GntR"/>
    <property type="match status" value="1"/>
</dbReference>
<proteinExistence type="predicted"/>
<comment type="caution">
    <text evidence="5">The sequence shown here is derived from an EMBL/GenBank/DDBJ whole genome shotgun (WGS) entry which is preliminary data.</text>
</comment>
<dbReference type="InterPro" id="IPR011711">
    <property type="entry name" value="GntR_C"/>
</dbReference>
<dbReference type="PRINTS" id="PR00035">
    <property type="entry name" value="HTHGNTR"/>
</dbReference>
<accession>A0ABV7WWW1</accession>
<keyword evidence="2" id="KW-0238">DNA-binding</keyword>
<evidence type="ECO:0000313" key="5">
    <source>
        <dbReference type="EMBL" id="MFC3703722.1"/>
    </source>
</evidence>
<dbReference type="InterPro" id="IPR000524">
    <property type="entry name" value="Tscrpt_reg_HTH_GntR"/>
</dbReference>
<evidence type="ECO:0000256" key="2">
    <source>
        <dbReference type="ARBA" id="ARBA00023125"/>
    </source>
</evidence>
<evidence type="ECO:0000256" key="1">
    <source>
        <dbReference type="ARBA" id="ARBA00023015"/>
    </source>
</evidence>